<dbReference type="Proteomes" id="UP000509658">
    <property type="component" value="Chromosome"/>
</dbReference>
<dbReference type="InterPro" id="IPR050553">
    <property type="entry name" value="Thioredoxin_ResA/DsbE_sf"/>
</dbReference>
<name>A0A6N0HUM1_9GAMM</name>
<dbReference type="CDD" id="cd02966">
    <property type="entry name" value="TlpA_like_family"/>
    <property type="match status" value="1"/>
</dbReference>
<dbReference type="GO" id="GO:0016209">
    <property type="term" value="F:antioxidant activity"/>
    <property type="evidence" value="ECO:0007669"/>
    <property type="project" value="InterPro"/>
</dbReference>
<dbReference type="KEGG" id="rev:HUE57_06155"/>
<dbReference type="RefSeq" id="WP_172840361.1">
    <property type="nucleotide sequence ID" value="NZ_CP054491.1"/>
</dbReference>
<dbReference type="AlphaFoldDB" id="A0A6N0HUM1"/>
<organism evidence="4 5">
    <name type="scientific">Candidatus Reidiella endopervernicosa</name>
    <dbReference type="NCBI Taxonomy" id="2738883"/>
    <lineage>
        <taxon>Bacteria</taxon>
        <taxon>Pseudomonadati</taxon>
        <taxon>Pseudomonadota</taxon>
        <taxon>Gammaproteobacteria</taxon>
        <taxon>Candidatus Reidiella</taxon>
    </lineage>
</organism>
<feature type="signal peptide" evidence="2">
    <location>
        <begin position="1"/>
        <end position="18"/>
    </location>
</feature>
<keyword evidence="5" id="KW-1185">Reference proteome</keyword>
<dbReference type="PROSITE" id="PS51352">
    <property type="entry name" value="THIOREDOXIN_2"/>
    <property type="match status" value="1"/>
</dbReference>
<evidence type="ECO:0000313" key="4">
    <source>
        <dbReference type="EMBL" id="QKQ25911.1"/>
    </source>
</evidence>
<feature type="domain" description="Thioredoxin" evidence="3">
    <location>
        <begin position="274"/>
        <end position="414"/>
    </location>
</feature>
<evidence type="ECO:0000256" key="2">
    <source>
        <dbReference type="SAM" id="SignalP"/>
    </source>
</evidence>
<dbReference type="InterPro" id="IPR000866">
    <property type="entry name" value="AhpC/TSA"/>
</dbReference>
<dbReference type="InterPro" id="IPR013766">
    <property type="entry name" value="Thioredoxin_domain"/>
</dbReference>
<keyword evidence="1" id="KW-0676">Redox-active center</keyword>
<dbReference type="Pfam" id="PF00578">
    <property type="entry name" value="AhpC-TSA"/>
    <property type="match status" value="1"/>
</dbReference>
<reference evidence="4 5" key="1">
    <citation type="submission" date="2020-05" db="EMBL/GenBank/DDBJ databases">
        <title>Horizontal transmission and recombination maintain forever young bacterial symbiont genomes.</title>
        <authorList>
            <person name="Russell S.L."/>
            <person name="Pepper-Tunick E."/>
            <person name="Svedberg J."/>
            <person name="Byrne A."/>
            <person name="Ruelas Castillo J."/>
            <person name="Vollmers C."/>
            <person name="Beinart R.A."/>
            <person name="Corbett-Detig R."/>
        </authorList>
    </citation>
    <scope>NUCLEOTIDE SEQUENCE [LARGE SCALE GENOMIC DNA]</scope>
    <source>
        <strain evidence="4">Santa_Monica_outfall</strain>
    </source>
</reference>
<sequence>MKQLFTLCLLLLSPLLAAEDFTVSDHDGNEISVQHHPSEGDLLIIWLTDHEEVRSMFDEMVVAVNRAGAEIWRVDLLESYFLPRSSEVQRKLSGNGVLALLEAAHSQRNKRVLLVAYDRMPVPVPLLRGARLWQQQQKKSRLTGAVLFYPNLFGPAPVAGQDPIIDPIVSATNIPVVIYQPEIGSQRWRLSEVMGTFWRGGSPAYAYAYIVPRVRDWFFMGETDHGPGDLGATHAVPQQLLSLAAMMERYPKPASVTELKSGDTGQQVMELVEFKQPVTAPGFVLPDFEGKEDRWQNYRGKVTLVNFWATWCPPCVEEVPSLNGLAARYRDRNFEVVSIDFRETNEQLQAFMKLIPVDFPVLMDRDGKTAMQWKVFSFPSSFIIDRAGNIRYSTNRAIDWDTAESWKIIDQLLTE</sequence>
<dbReference type="PANTHER" id="PTHR42852">
    <property type="entry name" value="THIOL:DISULFIDE INTERCHANGE PROTEIN DSBE"/>
    <property type="match status" value="1"/>
</dbReference>
<evidence type="ECO:0000259" key="3">
    <source>
        <dbReference type="PROSITE" id="PS51352"/>
    </source>
</evidence>
<dbReference type="InterPro" id="IPR017937">
    <property type="entry name" value="Thioredoxin_CS"/>
</dbReference>
<gene>
    <name evidence="4" type="ORF">HUE57_06155</name>
</gene>
<keyword evidence="2" id="KW-0732">Signal</keyword>
<dbReference type="SUPFAM" id="SSF52833">
    <property type="entry name" value="Thioredoxin-like"/>
    <property type="match status" value="1"/>
</dbReference>
<dbReference type="EMBL" id="CP054491">
    <property type="protein sequence ID" value="QKQ25911.1"/>
    <property type="molecule type" value="Genomic_DNA"/>
</dbReference>
<feature type="chain" id="PRO_5026763868" evidence="2">
    <location>
        <begin position="19"/>
        <end position="415"/>
    </location>
</feature>
<dbReference type="Gene3D" id="3.40.30.10">
    <property type="entry name" value="Glutaredoxin"/>
    <property type="match status" value="1"/>
</dbReference>
<dbReference type="GO" id="GO:0015036">
    <property type="term" value="F:disulfide oxidoreductase activity"/>
    <property type="evidence" value="ECO:0007669"/>
    <property type="project" value="UniProtKB-ARBA"/>
</dbReference>
<evidence type="ECO:0000256" key="1">
    <source>
        <dbReference type="ARBA" id="ARBA00023284"/>
    </source>
</evidence>
<dbReference type="InterPro" id="IPR036249">
    <property type="entry name" value="Thioredoxin-like_sf"/>
</dbReference>
<protein>
    <submittedName>
        <fullName evidence="4">TlpA family protein disulfide reductase</fullName>
    </submittedName>
</protein>
<proteinExistence type="predicted"/>
<accession>A0A6N0HUM1</accession>
<evidence type="ECO:0000313" key="5">
    <source>
        <dbReference type="Proteomes" id="UP000509658"/>
    </source>
</evidence>
<dbReference type="PROSITE" id="PS00194">
    <property type="entry name" value="THIOREDOXIN_1"/>
    <property type="match status" value="1"/>
</dbReference>
<dbReference type="PANTHER" id="PTHR42852:SF17">
    <property type="entry name" value="THIOREDOXIN-LIKE PROTEIN HI_1115"/>
    <property type="match status" value="1"/>
</dbReference>